<dbReference type="KEGG" id="mbr:MONBRDRAFT_22941"/>
<organism evidence="2 3">
    <name type="scientific">Monosiga brevicollis</name>
    <name type="common">Choanoflagellate</name>
    <dbReference type="NCBI Taxonomy" id="81824"/>
    <lineage>
        <taxon>Eukaryota</taxon>
        <taxon>Choanoflagellata</taxon>
        <taxon>Craspedida</taxon>
        <taxon>Salpingoecidae</taxon>
        <taxon>Monosiga</taxon>
    </lineage>
</organism>
<dbReference type="InterPro" id="IPR036278">
    <property type="entry name" value="Sialidase_sf"/>
</dbReference>
<evidence type="ECO:0008006" key="4">
    <source>
        <dbReference type="Google" id="ProtNLM"/>
    </source>
</evidence>
<feature type="signal peptide" evidence="1">
    <location>
        <begin position="1"/>
        <end position="21"/>
    </location>
</feature>
<proteinExistence type="predicted"/>
<reference evidence="2 3" key="1">
    <citation type="journal article" date="2008" name="Nature">
        <title>The genome of the choanoflagellate Monosiga brevicollis and the origin of metazoans.</title>
        <authorList>
            <consortium name="JGI Sequencing"/>
            <person name="King N."/>
            <person name="Westbrook M.J."/>
            <person name="Young S.L."/>
            <person name="Kuo A."/>
            <person name="Abedin M."/>
            <person name="Chapman J."/>
            <person name="Fairclough S."/>
            <person name="Hellsten U."/>
            <person name="Isogai Y."/>
            <person name="Letunic I."/>
            <person name="Marr M."/>
            <person name="Pincus D."/>
            <person name="Putnam N."/>
            <person name="Rokas A."/>
            <person name="Wright K.J."/>
            <person name="Zuzow R."/>
            <person name="Dirks W."/>
            <person name="Good M."/>
            <person name="Goodstein D."/>
            <person name="Lemons D."/>
            <person name="Li W."/>
            <person name="Lyons J.B."/>
            <person name="Morris A."/>
            <person name="Nichols S."/>
            <person name="Richter D.J."/>
            <person name="Salamov A."/>
            <person name="Bork P."/>
            <person name="Lim W.A."/>
            <person name="Manning G."/>
            <person name="Miller W.T."/>
            <person name="McGinnis W."/>
            <person name="Shapiro H."/>
            <person name="Tjian R."/>
            <person name="Grigoriev I.V."/>
            <person name="Rokhsar D."/>
        </authorList>
    </citation>
    <scope>NUCLEOTIDE SEQUENCE [LARGE SCALE GENOMIC DNA]</scope>
    <source>
        <strain evidence="3">MX1 / ATCC 50154</strain>
    </source>
</reference>
<dbReference type="EMBL" id="CH991544">
    <property type="protein sequence ID" value="EDQ91788.1"/>
    <property type="molecule type" value="Genomic_DNA"/>
</dbReference>
<keyword evidence="1" id="KW-0732">Signal</keyword>
<accession>A9USI8</accession>
<evidence type="ECO:0000313" key="2">
    <source>
        <dbReference type="EMBL" id="EDQ91788.1"/>
    </source>
</evidence>
<evidence type="ECO:0000313" key="3">
    <source>
        <dbReference type="Proteomes" id="UP000001357"/>
    </source>
</evidence>
<evidence type="ECO:0000256" key="1">
    <source>
        <dbReference type="SAM" id="SignalP"/>
    </source>
</evidence>
<gene>
    <name evidence="2" type="ORF">MONBRDRAFT_22941</name>
</gene>
<dbReference type="eggNOG" id="ENOG502SNPU">
    <property type="taxonomic scope" value="Eukaryota"/>
</dbReference>
<feature type="chain" id="PRO_5002742405" description="Sialidase domain-containing protein" evidence="1">
    <location>
        <begin position="22"/>
        <end position="661"/>
    </location>
</feature>
<dbReference type="RefSeq" id="XP_001743074.1">
    <property type="nucleotide sequence ID" value="XM_001743022.1"/>
</dbReference>
<keyword evidence="3" id="KW-1185">Reference proteome</keyword>
<dbReference type="GeneID" id="5888395"/>
<dbReference type="Proteomes" id="UP000001357">
    <property type="component" value="Unassembled WGS sequence"/>
</dbReference>
<name>A9USI8_MONBE</name>
<dbReference type="SUPFAM" id="SSF50939">
    <property type="entry name" value="Sialidases"/>
    <property type="match status" value="1"/>
</dbReference>
<sequence length="661" mass="71583">MAASLLNVVLGATLLATAVKADDVDWRRLDAGRIMYSEIATNGYMDQPRCVIQMRRSHLTCARGHGLLAAPKYCSVLTPEQVGRSSNGSSRWLCSVTLNDRPEGSAGEHVATLYTDNQGLNWTEPHVLYPELLAQNIDTAYSANILSHAGRVYVLNNANLDNVTTLPDGSPLGRTDELGYFVFRYTDDGGASWSPNFYNISNRQTAIDRNNSFAGRTNIFWNVDQFKSRGNDTYAMFTKIKSYPQNPPEQGFVLHSPNALTELNASAVLWNLLPDADDGPTAPTPFDSAKVVAEEWHVVPLAQSPGFFAVFRTSTGYLGATKTADPTGRAGWEPSSLATYDAQPLPGYRANATTSLKNPRGPITLKRFQNGRYLLLWYFNSASGYTAGARSSRNPYWLSSGREVDGAVLFSQPEIVLYDTASTNARIGYPDFIEDVDGSIWITETDKVTARVHSLPAGFVNALFGQFEANRLITNGLVLNVTQNATARTHFAVPLSSHTETSFAAGGIGQSAGSGTTVVFWLPTKAPPGELFHASNGSATLHVQLLPNCTAVWQAEQENTTSTLATDPACSATLGTSGPHFLAFVCDTAAGLVYVMVDGHVCDGAHVEEWGWNWLASDQVIVGRGTSASVSDAVHQGLVYDRALLTTELVSLWRASAPYQI</sequence>
<dbReference type="OMA" id="RQFGWGR"/>
<protein>
    <recommendedName>
        <fullName evidence="4">Sialidase domain-containing protein</fullName>
    </recommendedName>
</protein>
<dbReference type="AlphaFoldDB" id="A9USI8"/>
<dbReference type="InParanoid" id="A9USI8"/>